<dbReference type="RefSeq" id="XP_018024076.1">
    <property type="nucleotide sequence ID" value="XM_018168587.2"/>
</dbReference>
<dbReference type="OrthoDB" id="6358932at2759"/>
<dbReference type="GeneID" id="108679858"/>
<dbReference type="AlphaFoldDB" id="A0A8B7PFJ7"/>
<gene>
    <name evidence="6" type="primary">LOC108679858</name>
</gene>
<feature type="compositionally biased region" description="Polar residues" evidence="3">
    <location>
        <begin position="223"/>
        <end position="232"/>
    </location>
</feature>
<feature type="compositionally biased region" description="Basic and acidic residues" evidence="3">
    <location>
        <begin position="296"/>
        <end position="306"/>
    </location>
</feature>
<name>A0A8B7PFJ7_HYAAZ</name>
<feature type="compositionally biased region" description="Low complexity" evidence="3">
    <location>
        <begin position="211"/>
        <end position="222"/>
    </location>
</feature>
<dbReference type="Proteomes" id="UP000694843">
    <property type="component" value="Unplaced"/>
</dbReference>
<sequence length="664" mass="72249">MSTSNSGSSQYSSYVVEDQQMLNDVEAALCVGGSNLSSVATSSQLNIAGSSDSGSNNRVVVVVNSAGTPVGTAILDHSGRMLAINTDGISTGNSSSAMNLTSLASSQQHQQVLVPGEVAGSTSITVTNGSNAAHAGLASSGGLIINGEYTQGGYEGAYQPASAKRLSPAKTKAKKYARTPVKTPTRSEHGHVSIPRRRSAPADFTLPPYPTSSTQYSSTHQLPNSLNHQSQALNQQPHPLNQQPHPLNQQHNPLNHQSHSSNQSNSLHQQSNPTNQQTNSTSYNASGGSTNPNALKLEDKKEESSPKKGTLLGMTEPLGAKRRKNAMKIPHHGMDEFPHFHHLTKSQVEGLFMVLGPHYTNPGRRAPLKDFVLASLVLLSTKDSYREMADQLVFKSRGWMHKTIHLFCSLVVAHLSSVIEWPSGGAVDEATHEFQNLGGVPGVVGVMGSCHMAITKAPVGKSSSIYSNAMQFHSIHLLAVADHKAMFTYINVGRAGSLHESQVYKRSSLCQIIEQEPHVIFPPNTHLVASAAFPLDDRILVPYTQQETQTPQPPGNSRLQKEFNSRLQMTKRPLEEAFRLLRGKWQRLKCLEMQQVSSMSLAIRTCCILHNICMHNDEYRSSPAASLLEEEQFHELEFMGNPPLSALQKRDLIAHHVQREAMCS</sequence>
<comment type="cofactor">
    <cofactor evidence="1">
        <name>a divalent metal cation</name>
        <dbReference type="ChEBI" id="CHEBI:60240"/>
    </cofactor>
</comment>
<dbReference type="GO" id="GO:0046872">
    <property type="term" value="F:metal ion binding"/>
    <property type="evidence" value="ECO:0007669"/>
    <property type="project" value="UniProtKB-KW"/>
</dbReference>
<feature type="domain" description="DDE Tnp4" evidence="4">
    <location>
        <begin position="449"/>
        <end position="611"/>
    </location>
</feature>
<keyword evidence="5" id="KW-1185">Reference proteome</keyword>
<evidence type="ECO:0000313" key="6">
    <source>
        <dbReference type="RefSeq" id="XP_018024076.1"/>
    </source>
</evidence>
<evidence type="ECO:0000256" key="3">
    <source>
        <dbReference type="SAM" id="MobiDB-lite"/>
    </source>
</evidence>
<feature type="compositionally biased region" description="Low complexity" evidence="3">
    <location>
        <begin position="233"/>
        <end position="282"/>
    </location>
</feature>
<reference evidence="6" key="1">
    <citation type="submission" date="2025-08" db="UniProtKB">
        <authorList>
            <consortium name="RefSeq"/>
        </authorList>
    </citation>
    <scope>IDENTIFICATION</scope>
    <source>
        <tissue evidence="6">Whole organism</tissue>
    </source>
</reference>
<proteinExistence type="predicted"/>
<feature type="region of interest" description="Disordered" evidence="3">
    <location>
        <begin position="163"/>
        <end position="313"/>
    </location>
</feature>
<evidence type="ECO:0000259" key="4">
    <source>
        <dbReference type="Pfam" id="PF13359"/>
    </source>
</evidence>
<organism evidence="5 6">
    <name type="scientific">Hyalella azteca</name>
    <name type="common">Amphipod</name>
    <dbReference type="NCBI Taxonomy" id="294128"/>
    <lineage>
        <taxon>Eukaryota</taxon>
        <taxon>Metazoa</taxon>
        <taxon>Ecdysozoa</taxon>
        <taxon>Arthropoda</taxon>
        <taxon>Crustacea</taxon>
        <taxon>Multicrustacea</taxon>
        <taxon>Malacostraca</taxon>
        <taxon>Eumalacostraca</taxon>
        <taxon>Peracarida</taxon>
        <taxon>Amphipoda</taxon>
        <taxon>Senticaudata</taxon>
        <taxon>Talitrida</taxon>
        <taxon>Talitroidea</taxon>
        <taxon>Hyalellidae</taxon>
        <taxon>Hyalella</taxon>
    </lineage>
</organism>
<dbReference type="Pfam" id="PF13359">
    <property type="entry name" value="DDE_Tnp_4"/>
    <property type="match status" value="1"/>
</dbReference>
<accession>A0A8B7PFJ7</accession>
<feature type="compositionally biased region" description="Polar residues" evidence="3">
    <location>
        <begin position="283"/>
        <end position="293"/>
    </location>
</feature>
<evidence type="ECO:0000256" key="1">
    <source>
        <dbReference type="ARBA" id="ARBA00001968"/>
    </source>
</evidence>
<evidence type="ECO:0000313" key="5">
    <source>
        <dbReference type="Proteomes" id="UP000694843"/>
    </source>
</evidence>
<keyword evidence="2" id="KW-0479">Metal-binding</keyword>
<evidence type="ECO:0000256" key="2">
    <source>
        <dbReference type="ARBA" id="ARBA00022723"/>
    </source>
</evidence>
<protein>
    <submittedName>
        <fullName evidence="6">Uncharacterized protein LOC108679858</fullName>
    </submittedName>
</protein>
<dbReference type="KEGG" id="hazt:108679858"/>
<dbReference type="InterPro" id="IPR027806">
    <property type="entry name" value="HARBI1_dom"/>
</dbReference>